<protein>
    <recommendedName>
        <fullName evidence="1">Protein kinase domain-containing protein</fullName>
    </recommendedName>
</protein>
<dbReference type="SMART" id="SM00220">
    <property type="entry name" value="S_TKc"/>
    <property type="match status" value="1"/>
</dbReference>
<dbReference type="GO" id="GO:0072354">
    <property type="term" value="F:histone H3T3 kinase activity"/>
    <property type="evidence" value="ECO:0007669"/>
    <property type="project" value="TreeGrafter"/>
</dbReference>
<dbReference type="GO" id="GO:0005524">
    <property type="term" value="F:ATP binding"/>
    <property type="evidence" value="ECO:0007669"/>
    <property type="project" value="InterPro"/>
</dbReference>
<dbReference type="SUPFAM" id="SSF56112">
    <property type="entry name" value="Protein kinase-like (PK-like)"/>
    <property type="match status" value="1"/>
</dbReference>
<dbReference type="GO" id="GO:0005634">
    <property type="term" value="C:nucleus"/>
    <property type="evidence" value="ECO:0007669"/>
    <property type="project" value="TreeGrafter"/>
</dbReference>
<dbReference type="Gene3D" id="1.10.510.10">
    <property type="entry name" value="Transferase(Phosphotransferase) domain 1"/>
    <property type="match status" value="1"/>
</dbReference>
<dbReference type="Pfam" id="PF00069">
    <property type="entry name" value="Pkinase"/>
    <property type="match status" value="1"/>
</dbReference>
<name>A0A6C0H012_9ZZZZ</name>
<dbReference type="GO" id="GO:0000278">
    <property type="term" value="P:mitotic cell cycle"/>
    <property type="evidence" value="ECO:0007669"/>
    <property type="project" value="TreeGrafter"/>
</dbReference>
<organism evidence="2">
    <name type="scientific">viral metagenome</name>
    <dbReference type="NCBI Taxonomy" id="1070528"/>
    <lineage>
        <taxon>unclassified sequences</taxon>
        <taxon>metagenomes</taxon>
        <taxon>organismal metagenomes</taxon>
    </lineage>
</organism>
<dbReference type="PANTHER" id="PTHR24419:SF18">
    <property type="entry name" value="SERINE_THREONINE-PROTEIN KINASE HASPIN"/>
    <property type="match status" value="1"/>
</dbReference>
<proteinExistence type="predicted"/>
<dbReference type="AlphaFoldDB" id="A0A6C0H012"/>
<reference evidence="2" key="1">
    <citation type="journal article" date="2020" name="Nature">
        <title>Giant virus diversity and host interactions through global metagenomics.</title>
        <authorList>
            <person name="Schulz F."/>
            <person name="Roux S."/>
            <person name="Paez-Espino D."/>
            <person name="Jungbluth S."/>
            <person name="Walsh D.A."/>
            <person name="Denef V.J."/>
            <person name="McMahon K.D."/>
            <person name="Konstantinidis K.T."/>
            <person name="Eloe-Fadrosh E.A."/>
            <person name="Kyrpides N.C."/>
            <person name="Woyke T."/>
        </authorList>
    </citation>
    <scope>NUCLEOTIDE SEQUENCE</scope>
    <source>
        <strain evidence="2">GVMAG-M-3300023179-4</strain>
    </source>
</reference>
<dbReference type="PANTHER" id="PTHR24419">
    <property type="entry name" value="INTERLEUKIN-1 RECEPTOR-ASSOCIATED KINASE"/>
    <property type="match status" value="1"/>
</dbReference>
<dbReference type="InterPro" id="IPR000719">
    <property type="entry name" value="Prot_kinase_dom"/>
</dbReference>
<dbReference type="GO" id="GO:0035556">
    <property type="term" value="P:intracellular signal transduction"/>
    <property type="evidence" value="ECO:0007669"/>
    <property type="project" value="TreeGrafter"/>
</dbReference>
<evidence type="ECO:0000313" key="2">
    <source>
        <dbReference type="EMBL" id="QHT73871.1"/>
    </source>
</evidence>
<dbReference type="PROSITE" id="PS00108">
    <property type="entry name" value="PROTEIN_KINASE_ST"/>
    <property type="match status" value="1"/>
</dbReference>
<sequence length="405" mass="47684">MTENNNSIIKTNSEHISSRISFIRNLLKGKQLEPIIMIDFDHCNTEYIEKSRDEYDIRNIIFKKVLDFNKIISEIGGKLEYIKSGTTGHTFKGTSFIDPNDKNKILNYAVKIVAYPKRENYGDVNDVERPENAELIMLRTLSYFVCNQQTPHIVLPIATFNTEIKPFINLIKENAKGNKKFEEFMKKYKNGDYYDKISVLISEWANGGDLLDYVRANYKTMTLKEWRVIFFQILSSLAVIHKKYPSFRHNDMKANNILLQVSDNKSNQTKYRYKVNGMEYMVPNIGIQIKLWDFDFACIPGMVDNAKVDADWTKKINIKSQMNRYYDIHYFFNTLTKKGFVDHFWDSPQIPKKVKEFIRRVVPEIYAEGEHVSERGRILLDKEYTTPDEIIKIDPFFEKMRINKV</sequence>
<dbReference type="GO" id="GO:0005737">
    <property type="term" value="C:cytoplasm"/>
    <property type="evidence" value="ECO:0007669"/>
    <property type="project" value="TreeGrafter"/>
</dbReference>
<dbReference type="InterPro" id="IPR008271">
    <property type="entry name" value="Ser/Thr_kinase_AS"/>
</dbReference>
<dbReference type="InterPro" id="IPR011009">
    <property type="entry name" value="Kinase-like_dom_sf"/>
</dbReference>
<accession>A0A6C0H012</accession>
<dbReference type="PROSITE" id="PS50011">
    <property type="entry name" value="PROTEIN_KINASE_DOM"/>
    <property type="match status" value="1"/>
</dbReference>
<evidence type="ECO:0000259" key="1">
    <source>
        <dbReference type="PROSITE" id="PS50011"/>
    </source>
</evidence>
<feature type="domain" description="Protein kinase" evidence="1">
    <location>
        <begin position="76"/>
        <end position="405"/>
    </location>
</feature>
<dbReference type="EMBL" id="MN739833">
    <property type="protein sequence ID" value="QHT73871.1"/>
    <property type="molecule type" value="Genomic_DNA"/>
</dbReference>